<keyword evidence="10" id="KW-1185">Reference proteome</keyword>
<dbReference type="SUPFAM" id="SSF103473">
    <property type="entry name" value="MFS general substrate transporter"/>
    <property type="match status" value="1"/>
</dbReference>
<evidence type="ECO:0000259" key="8">
    <source>
        <dbReference type="PROSITE" id="PS50850"/>
    </source>
</evidence>
<dbReference type="Gene3D" id="1.20.1250.20">
    <property type="entry name" value="MFS general substrate transporter like domains"/>
    <property type="match status" value="1"/>
</dbReference>
<evidence type="ECO:0000313" key="9">
    <source>
        <dbReference type="EMBL" id="TFC81606.1"/>
    </source>
</evidence>
<dbReference type="PROSITE" id="PS50850">
    <property type="entry name" value="MFS"/>
    <property type="match status" value="1"/>
</dbReference>
<feature type="transmembrane region" description="Helical" evidence="7">
    <location>
        <begin position="204"/>
        <end position="223"/>
    </location>
</feature>
<keyword evidence="4 7" id="KW-0812">Transmembrane</keyword>
<evidence type="ECO:0000256" key="2">
    <source>
        <dbReference type="ARBA" id="ARBA00022448"/>
    </source>
</evidence>
<keyword evidence="6 7" id="KW-0472">Membrane</keyword>
<gene>
    <name evidence="9" type="ORF">E3T23_06215</name>
</gene>
<feature type="transmembrane region" description="Helical" evidence="7">
    <location>
        <begin position="235"/>
        <end position="253"/>
    </location>
</feature>
<sequence length="384" mass="39884">MFAMAWGGNHFTPLLHMYESLGHYSVVMADLFLGFYVVGLVPGLLLAGALSDRYGRKPLTLAGVILGILASVLLGLGFTSGIMLSAGRLLAGLSVGVAMAVGTAWLKELSSPPFDRQAGQTAGARRPALTLTIGFGLGAGVAGALAQWGPMPTLSPYVVHIVLSLLVLPRLLRTPETVPRHRAHRPFWQDLAVPLAGHRRFVRVIAPSAPWVFGAAGIAYAIMPTLVKDQLGSLNLAYATLLTVVTLGTGALVQPQVARINRVTGGRALIVGMSVMLLGVGLSVATAIVLSPVLAFLTAVVLGAAYGVSVVAGLVEIQKISTAADLAGITGVYYSLTYIGFLLPVAFAWLSPVAGYPALLAGLFAVCALCLVLVAIGMRRGVTE</sequence>
<dbReference type="Proteomes" id="UP000298433">
    <property type="component" value="Unassembled WGS sequence"/>
</dbReference>
<dbReference type="GO" id="GO:0005886">
    <property type="term" value="C:plasma membrane"/>
    <property type="evidence" value="ECO:0007669"/>
    <property type="project" value="UniProtKB-SubCell"/>
</dbReference>
<feature type="transmembrane region" description="Helical" evidence="7">
    <location>
        <begin position="294"/>
        <end position="315"/>
    </location>
</feature>
<keyword evidence="2" id="KW-0813">Transport</keyword>
<dbReference type="InterPro" id="IPR020846">
    <property type="entry name" value="MFS_dom"/>
</dbReference>
<evidence type="ECO:0000256" key="7">
    <source>
        <dbReference type="SAM" id="Phobius"/>
    </source>
</evidence>
<protein>
    <submittedName>
        <fullName evidence="9">MFS transporter</fullName>
    </submittedName>
</protein>
<dbReference type="GO" id="GO:0022857">
    <property type="term" value="F:transmembrane transporter activity"/>
    <property type="evidence" value="ECO:0007669"/>
    <property type="project" value="InterPro"/>
</dbReference>
<keyword evidence="3" id="KW-1003">Cell membrane</keyword>
<evidence type="ECO:0000256" key="3">
    <source>
        <dbReference type="ARBA" id="ARBA00022475"/>
    </source>
</evidence>
<dbReference type="PANTHER" id="PTHR23517">
    <property type="entry name" value="RESISTANCE PROTEIN MDTM, PUTATIVE-RELATED-RELATED"/>
    <property type="match status" value="1"/>
</dbReference>
<feature type="transmembrane region" description="Helical" evidence="7">
    <location>
        <begin position="356"/>
        <end position="378"/>
    </location>
</feature>
<dbReference type="InterPro" id="IPR005829">
    <property type="entry name" value="Sugar_transporter_CS"/>
</dbReference>
<feature type="transmembrane region" description="Helical" evidence="7">
    <location>
        <begin position="327"/>
        <end position="350"/>
    </location>
</feature>
<evidence type="ECO:0000256" key="5">
    <source>
        <dbReference type="ARBA" id="ARBA00022989"/>
    </source>
</evidence>
<feature type="transmembrane region" description="Helical" evidence="7">
    <location>
        <begin position="127"/>
        <end position="148"/>
    </location>
</feature>
<feature type="transmembrane region" description="Helical" evidence="7">
    <location>
        <begin position="89"/>
        <end position="106"/>
    </location>
</feature>
<dbReference type="InterPro" id="IPR036259">
    <property type="entry name" value="MFS_trans_sf"/>
</dbReference>
<name>A0A4R8XSW1_9MICO</name>
<dbReference type="AlphaFoldDB" id="A0A4R8XSW1"/>
<feature type="transmembrane region" description="Helical" evidence="7">
    <location>
        <begin position="265"/>
        <end position="288"/>
    </location>
</feature>
<proteinExistence type="predicted"/>
<dbReference type="InterPro" id="IPR011701">
    <property type="entry name" value="MFS"/>
</dbReference>
<evidence type="ECO:0000256" key="6">
    <source>
        <dbReference type="ARBA" id="ARBA00023136"/>
    </source>
</evidence>
<feature type="domain" description="Major facilitator superfamily (MFS) profile" evidence="8">
    <location>
        <begin position="1"/>
        <end position="384"/>
    </location>
</feature>
<feature type="transmembrane region" description="Helical" evidence="7">
    <location>
        <begin position="59"/>
        <end position="83"/>
    </location>
</feature>
<evidence type="ECO:0000256" key="4">
    <source>
        <dbReference type="ARBA" id="ARBA00022692"/>
    </source>
</evidence>
<reference evidence="9 10" key="1">
    <citation type="submission" date="2019-03" db="EMBL/GenBank/DDBJ databases">
        <title>Genomics of glacier-inhabiting Cryobacterium strains.</title>
        <authorList>
            <person name="Liu Q."/>
            <person name="Xin Y.-H."/>
        </authorList>
    </citation>
    <scope>NUCLEOTIDE SEQUENCE [LARGE SCALE GENOMIC DNA]</scope>
    <source>
        <strain evidence="9 10">TMT2-48-2</strain>
    </source>
</reference>
<feature type="transmembrane region" description="Helical" evidence="7">
    <location>
        <begin position="24"/>
        <end position="47"/>
    </location>
</feature>
<keyword evidence="5 7" id="KW-1133">Transmembrane helix</keyword>
<dbReference type="PANTHER" id="PTHR23517:SF3">
    <property type="entry name" value="INTEGRAL MEMBRANE TRANSPORT PROTEIN"/>
    <property type="match status" value="1"/>
</dbReference>
<evidence type="ECO:0000313" key="10">
    <source>
        <dbReference type="Proteomes" id="UP000298433"/>
    </source>
</evidence>
<evidence type="ECO:0000256" key="1">
    <source>
        <dbReference type="ARBA" id="ARBA00004651"/>
    </source>
</evidence>
<dbReference type="PROSITE" id="PS00216">
    <property type="entry name" value="SUGAR_TRANSPORT_1"/>
    <property type="match status" value="1"/>
</dbReference>
<dbReference type="OrthoDB" id="5242249at2"/>
<dbReference type="Pfam" id="PF07690">
    <property type="entry name" value="MFS_1"/>
    <property type="match status" value="1"/>
</dbReference>
<accession>A0A4R8XSW1</accession>
<dbReference type="InterPro" id="IPR050171">
    <property type="entry name" value="MFS_Transporters"/>
</dbReference>
<dbReference type="EMBL" id="SOGN01000034">
    <property type="protein sequence ID" value="TFC81606.1"/>
    <property type="molecule type" value="Genomic_DNA"/>
</dbReference>
<organism evidence="9 10">
    <name type="scientific">Cryobacterium cheniae</name>
    <dbReference type="NCBI Taxonomy" id="1259262"/>
    <lineage>
        <taxon>Bacteria</taxon>
        <taxon>Bacillati</taxon>
        <taxon>Actinomycetota</taxon>
        <taxon>Actinomycetes</taxon>
        <taxon>Micrococcales</taxon>
        <taxon>Microbacteriaceae</taxon>
        <taxon>Cryobacterium</taxon>
    </lineage>
</organism>
<comment type="subcellular location">
    <subcellularLocation>
        <location evidence="1">Cell membrane</location>
        <topology evidence="1">Multi-pass membrane protein</topology>
    </subcellularLocation>
</comment>
<comment type="caution">
    <text evidence="9">The sequence shown here is derived from an EMBL/GenBank/DDBJ whole genome shotgun (WGS) entry which is preliminary data.</text>
</comment>
<feature type="transmembrane region" description="Helical" evidence="7">
    <location>
        <begin position="154"/>
        <end position="172"/>
    </location>
</feature>